<evidence type="ECO:0000313" key="2">
    <source>
        <dbReference type="EMBL" id="SHN14458.1"/>
    </source>
</evidence>
<dbReference type="Gene3D" id="3.20.80.10">
    <property type="entry name" value="Regulatory factor, effector binding domain"/>
    <property type="match status" value="1"/>
</dbReference>
<dbReference type="GO" id="GO:0003677">
    <property type="term" value="F:DNA binding"/>
    <property type="evidence" value="ECO:0007669"/>
    <property type="project" value="UniProtKB-KW"/>
</dbReference>
<name>A0A1M7PD03_9BACT</name>
<reference evidence="2 3" key="1">
    <citation type="submission" date="2016-11" db="EMBL/GenBank/DDBJ databases">
        <authorList>
            <person name="Jaros S."/>
            <person name="Januszkiewicz K."/>
            <person name="Wedrychowicz H."/>
        </authorList>
    </citation>
    <scope>NUCLEOTIDE SEQUENCE [LARGE SCALE GENOMIC DNA]</scope>
    <source>
        <strain evidence="2 3">CGMCC 1.6102</strain>
    </source>
</reference>
<sequence>MEKITLPGFQLIGLRLAAKTSNENGQSMLDCGHLWQEFERGQYFKKIPNKIDNNIYAVYYEYEGDHSEPFSYFIGCKIRPQSGDLSGLHMLNMPTQRYCKITAKGKMPDCMSASWRKIWDSKMNRTFGFDFEVYGEKSQNRDDTEVDIYVSVSDHE</sequence>
<feature type="domain" description="AraC effector-binding" evidence="1">
    <location>
        <begin position="1"/>
        <end position="153"/>
    </location>
</feature>
<dbReference type="InterPro" id="IPR011256">
    <property type="entry name" value="Reg_factor_effector_dom_sf"/>
</dbReference>
<dbReference type="PANTHER" id="PTHR36444">
    <property type="entry name" value="TRANSCRIPTIONAL REGULATOR PROTEIN YOBU-RELATED"/>
    <property type="match status" value="1"/>
</dbReference>
<accession>A0A1M7PD03</accession>
<keyword evidence="3" id="KW-1185">Reference proteome</keyword>
<proteinExistence type="predicted"/>
<dbReference type="InterPro" id="IPR010499">
    <property type="entry name" value="AraC_E-bd"/>
</dbReference>
<evidence type="ECO:0000259" key="1">
    <source>
        <dbReference type="SMART" id="SM00871"/>
    </source>
</evidence>
<dbReference type="SUPFAM" id="SSF55136">
    <property type="entry name" value="Probable bacterial effector-binding domain"/>
    <property type="match status" value="1"/>
</dbReference>
<dbReference type="EMBL" id="FRCY01000008">
    <property type="protein sequence ID" value="SHN14458.1"/>
    <property type="molecule type" value="Genomic_DNA"/>
</dbReference>
<dbReference type="Proteomes" id="UP000184513">
    <property type="component" value="Unassembled WGS sequence"/>
</dbReference>
<dbReference type="RefSeq" id="WP_073095155.1">
    <property type="nucleotide sequence ID" value="NZ_FRCY01000008.1"/>
</dbReference>
<dbReference type="PANTHER" id="PTHR36444:SF2">
    <property type="entry name" value="TRANSCRIPTIONAL REGULATOR PROTEIN YOBU-RELATED"/>
    <property type="match status" value="1"/>
</dbReference>
<dbReference type="InterPro" id="IPR029441">
    <property type="entry name" value="Cass2"/>
</dbReference>
<dbReference type="OrthoDB" id="9801008at2"/>
<organism evidence="2 3">
    <name type="scientific">Cyclobacterium lianum</name>
    <dbReference type="NCBI Taxonomy" id="388280"/>
    <lineage>
        <taxon>Bacteria</taxon>
        <taxon>Pseudomonadati</taxon>
        <taxon>Bacteroidota</taxon>
        <taxon>Cytophagia</taxon>
        <taxon>Cytophagales</taxon>
        <taxon>Cyclobacteriaceae</taxon>
        <taxon>Cyclobacterium</taxon>
    </lineage>
</organism>
<dbReference type="SMART" id="SM00871">
    <property type="entry name" value="AraC_E_bind"/>
    <property type="match status" value="1"/>
</dbReference>
<dbReference type="Pfam" id="PF14526">
    <property type="entry name" value="Cass2"/>
    <property type="match status" value="1"/>
</dbReference>
<dbReference type="STRING" id="388280.SAMN04488057_10813"/>
<gene>
    <name evidence="2" type="ORF">SAMN04488057_10813</name>
</gene>
<dbReference type="AlphaFoldDB" id="A0A1M7PD03"/>
<dbReference type="InterPro" id="IPR053182">
    <property type="entry name" value="YobU-like_regulator"/>
</dbReference>
<keyword evidence="2" id="KW-0238">DNA-binding</keyword>
<evidence type="ECO:0000313" key="3">
    <source>
        <dbReference type="Proteomes" id="UP000184513"/>
    </source>
</evidence>
<protein>
    <submittedName>
        <fullName evidence="2">Predicted transcriptional regulator YdeE, contains AraC-type DNA-binding domain</fullName>
    </submittedName>
</protein>